<dbReference type="PROSITE" id="PS00072">
    <property type="entry name" value="ACYL_COA_DH_1"/>
    <property type="match status" value="1"/>
</dbReference>
<accession>A0A4R4Z4S2</accession>
<dbReference type="Pfam" id="PF00441">
    <property type="entry name" value="Acyl-CoA_dh_1"/>
    <property type="match status" value="1"/>
</dbReference>
<evidence type="ECO:0000259" key="7">
    <source>
        <dbReference type="Pfam" id="PF00441"/>
    </source>
</evidence>
<dbReference type="Gene3D" id="1.20.140.10">
    <property type="entry name" value="Butyryl-CoA Dehydrogenase, subunit A, domain 3"/>
    <property type="match status" value="1"/>
</dbReference>
<proteinExistence type="inferred from homology"/>
<dbReference type="Pfam" id="PF02770">
    <property type="entry name" value="Acyl-CoA_dh_M"/>
    <property type="match status" value="1"/>
</dbReference>
<dbReference type="InterPro" id="IPR009100">
    <property type="entry name" value="AcylCoA_DH/oxidase_NM_dom_sf"/>
</dbReference>
<dbReference type="EMBL" id="SMKW01000010">
    <property type="protein sequence ID" value="TDD53151.1"/>
    <property type="molecule type" value="Genomic_DNA"/>
</dbReference>
<keyword evidence="5 6" id="KW-0560">Oxidoreductase</keyword>
<dbReference type="InterPro" id="IPR037069">
    <property type="entry name" value="AcylCoA_DH/ox_N_sf"/>
</dbReference>
<dbReference type="GO" id="GO:0003995">
    <property type="term" value="F:acyl-CoA dehydrogenase activity"/>
    <property type="evidence" value="ECO:0007669"/>
    <property type="project" value="InterPro"/>
</dbReference>
<comment type="caution">
    <text evidence="10">The sequence shown here is derived from an EMBL/GenBank/DDBJ whole genome shotgun (WGS) entry which is preliminary data.</text>
</comment>
<dbReference type="RefSeq" id="WP_132483807.1">
    <property type="nucleotide sequence ID" value="NZ_SMKW01000010.1"/>
</dbReference>
<dbReference type="FunFam" id="1.20.140.10:FF:000004">
    <property type="entry name" value="Acyl-CoA dehydrogenase FadE25"/>
    <property type="match status" value="1"/>
</dbReference>
<organism evidence="10 11">
    <name type="scientific">Saccharopolyspora elongata</name>
    <dbReference type="NCBI Taxonomy" id="2530387"/>
    <lineage>
        <taxon>Bacteria</taxon>
        <taxon>Bacillati</taxon>
        <taxon>Actinomycetota</taxon>
        <taxon>Actinomycetes</taxon>
        <taxon>Pseudonocardiales</taxon>
        <taxon>Pseudonocardiaceae</taxon>
        <taxon>Saccharopolyspora</taxon>
    </lineage>
</organism>
<dbReference type="GO" id="GO:0050660">
    <property type="term" value="F:flavin adenine dinucleotide binding"/>
    <property type="evidence" value="ECO:0007669"/>
    <property type="project" value="InterPro"/>
</dbReference>
<feature type="domain" description="Acyl-CoA dehydrogenase/oxidase C-terminal" evidence="7">
    <location>
        <begin position="229"/>
        <end position="378"/>
    </location>
</feature>
<feature type="domain" description="Acyl-CoA oxidase/dehydrogenase middle" evidence="8">
    <location>
        <begin position="122"/>
        <end position="217"/>
    </location>
</feature>
<dbReference type="FunFam" id="2.40.110.10:FF:000001">
    <property type="entry name" value="Acyl-CoA dehydrogenase, mitochondrial"/>
    <property type="match status" value="1"/>
</dbReference>
<evidence type="ECO:0000259" key="8">
    <source>
        <dbReference type="Pfam" id="PF02770"/>
    </source>
</evidence>
<dbReference type="FunFam" id="1.10.540.10:FF:000002">
    <property type="entry name" value="Acyl-CoA dehydrogenase FadE19"/>
    <property type="match status" value="1"/>
</dbReference>
<dbReference type="InterPro" id="IPR013786">
    <property type="entry name" value="AcylCoA_DH/ox_N"/>
</dbReference>
<protein>
    <submittedName>
        <fullName evidence="10">Acyl-CoA dehydrogenase</fullName>
    </submittedName>
</protein>
<feature type="domain" description="Acyl-CoA dehydrogenase/oxidase N-terminal" evidence="9">
    <location>
        <begin position="8"/>
        <end position="118"/>
    </location>
</feature>
<comment type="similarity">
    <text evidence="2 6">Belongs to the acyl-CoA dehydrogenase family.</text>
</comment>
<keyword evidence="11" id="KW-1185">Reference proteome</keyword>
<evidence type="ECO:0000313" key="11">
    <source>
        <dbReference type="Proteomes" id="UP000294947"/>
    </source>
</evidence>
<evidence type="ECO:0000256" key="2">
    <source>
        <dbReference type="ARBA" id="ARBA00009347"/>
    </source>
</evidence>
<dbReference type="AlphaFoldDB" id="A0A4R4Z4S2"/>
<dbReference type="PIRSF" id="PIRSF016578">
    <property type="entry name" value="HsaA"/>
    <property type="match status" value="1"/>
</dbReference>
<evidence type="ECO:0000256" key="4">
    <source>
        <dbReference type="ARBA" id="ARBA00022827"/>
    </source>
</evidence>
<name>A0A4R4Z4S2_9PSEU</name>
<evidence type="ECO:0000313" key="10">
    <source>
        <dbReference type="EMBL" id="TDD53151.1"/>
    </source>
</evidence>
<gene>
    <name evidence="10" type="ORF">E1288_10660</name>
</gene>
<dbReference type="InterPro" id="IPR009075">
    <property type="entry name" value="AcylCo_DH/oxidase_C"/>
</dbReference>
<dbReference type="OrthoDB" id="142556at2"/>
<keyword evidence="3 6" id="KW-0285">Flavoprotein</keyword>
<dbReference type="Proteomes" id="UP000294947">
    <property type="component" value="Unassembled WGS sequence"/>
</dbReference>
<dbReference type="Gene3D" id="1.10.540.10">
    <property type="entry name" value="Acyl-CoA dehydrogenase/oxidase, N-terminal domain"/>
    <property type="match status" value="1"/>
</dbReference>
<dbReference type="PANTHER" id="PTHR43884:SF12">
    <property type="entry name" value="ISOVALERYL-COA DEHYDROGENASE, MITOCHONDRIAL-RELATED"/>
    <property type="match status" value="1"/>
</dbReference>
<comment type="cofactor">
    <cofactor evidence="1 6">
        <name>FAD</name>
        <dbReference type="ChEBI" id="CHEBI:57692"/>
    </cofactor>
</comment>
<evidence type="ECO:0000256" key="6">
    <source>
        <dbReference type="RuleBase" id="RU362125"/>
    </source>
</evidence>
<dbReference type="PANTHER" id="PTHR43884">
    <property type="entry name" value="ACYL-COA DEHYDROGENASE"/>
    <property type="match status" value="1"/>
</dbReference>
<sequence length="379" mass="40450">MTPFLLPAEHEEFRASVRAMAQDKIAPRAAEIDERGEFPHDIYDALVAAGLHAVGIPEQYGGDGADATAAAIAVEEVARACASSSTILTSNKLGVTPLLLFGTEEQKRRYLPLVASGEALMAYAVSEREAGSDIGAMRCRAVRDGDGYRLDGVKTWITSAGVAGLLVVFAVTDPEAGSRGISAFVVHAEDPGISYGPPEKKMGLRGSVTREVFFDGCRIPADRMLGEPGRGMRIALSTLDRTRVSIGAQAVGIGQAALDAAVGYVREREQFGRPIGDFQGVQFMLADMGMRVTAARQLVYAAAARADGAPDLTFFGAAAKCFASDTAMRVATDAVQLFGGYGYTRDFPVERLMRDAKITQIYEGTNEIQRVVMARRLLG</sequence>
<dbReference type="PROSITE" id="PS00073">
    <property type="entry name" value="ACYL_COA_DH_2"/>
    <property type="match status" value="1"/>
</dbReference>
<dbReference type="Gene3D" id="2.40.110.10">
    <property type="entry name" value="Butyryl-CoA Dehydrogenase, subunit A, domain 2"/>
    <property type="match status" value="1"/>
</dbReference>
<evidence type="ECO:0000256" key="5">
    <source>
        <dbReference type="ARBA" id="ARBA00023002"/>
    </source>
</evidence>
<reference evidence="10 11" key="1">
    <citation type="submission" date="2019-03" db="EMBL/GenBank/DDBJ databases">
        <title>Draft genome sequences of novel Actinobacteria.</title>
        <authorList>
            <person name="Sahin N."/>
            <person name="Ay H."/>
            <person name="Saygin H."/>
        </authorList>
    </citation>
    <scope>NUCLEOTIDE SEQUENCE [LARGE SCALE GENOMIC DNA]</scope>
    <source>
        <strain evidence="10 11">7K502</strain>
    </source>
</reference>
<dbReference type="InterPro" id="IPR036250">
    <property type="entry name" value="AcylCo_DH-like_C"/>
</dbReference>
<keyword evidence="4 6" id="KW-0274">FAD</keyword>
<evidence type="ECO:0000259" key="9">
    <source>
        <dbReference type="Pfam" id="PF02771"/>
    </source>
</evidence>
<dbReference type="SUPFAM" id="SSF56645">
    <property type="entry name" value="Acyl-CoA dehydrogenase NM domain-like"/>
    <property type="match status" value="1"/>
</dbReference>
<dbReference type="InterPro" id="IPR006091">
    <property type="entry name" value="Acyl-CoA_Oxase/DH_mid-dom"/>
</dbReference>
<evidence type="ECO:0000256" key="1">
    <source>
        <dbReference type="ARBA" id="ARBA00001974"/>
    </source>
</evidence>
<dbReference type="InterPro" id="IPR046373">
    <property type="entry name" value="Acyl-CoA_Oxase/DH_mid-dom_sf"/>
</dbReference>
<dbReference type="InterPro" id="IPR006089">
    <property type="entry name" value="Acyl-CoA_DH_CS"/>
</dbReference>
<dbReference type="Pfam" id="PF02771">
    <property type="entry name" value="Acyl-CoA_dh_N"/>
    <property type="match status" value="1"/>
</dbReference>
<evidence type="ECO:0000256" key="3">
    <source>
        <dbReference type="ARBA" id="ARBA00022630"/>
    </source>
</evidence>
<dbReference type="SUPFAM" id="SSF47203">
    <property type="entry name" value="Acyl-CoA dehydrogenase C-terminal domain-like"/>
    <property type="match status" value="1"/>
</dbReference>